<dbReference type="AlphaFoldDB" id="A0A2Z6NEL6"/>
<protein>
    <submittedName>
        <fullName evidence="1">Uncharacterized protein</fullName>
    </submittedName>
</protein>
<evidence type="ECO:0000313" key="1">
    <source>
        <dbReference type="EMBL" id="GAU30129.1"/>
    </source>
</evidence>
<proteinExistence type="predicted"/>
<accession>A0A2Z6NEL6</accession>
<sequence>MLPTTMHSTPLALIHSNAPAKYTMVSNAAVEYVVVGDATSRYTVVYNTMA</sequence>
<dbReference type="Proteomes" id="UP000242715">
    <property type="component" value="Unassembled WGS sequence"/>
</dbReference>
<keyword evidence="2" id="KW-1185">Reference proteome</keyword>
<name>A0A2Z6NEL6_TRISU</name>
<dbReference type="EMBL" id="DF973419">
    <property type="protein sequence ID" value="GAU30129.1"/>
    <property type="molecule type" value="Genomic_DNA"/>
</dbReference>
<evidence type="ECO:0000313" key="2">
    <source>
        <dbReference type="Proteomes" id="UP000242715"/>
    </source>
</evidence>
<reference evidence="2" key="1">
    <citation type="journal article" date="2017" name="Front. Plant Sci.">
        <title>Climate Clever Clovers: New Paradigm to Reduce the Environmental Footprint of Ruminants by Breeding Low Methanogenic Forages Utilizing Haplotype Variation.</title>
        <authorList>
            <person name="Kaur P."/>
            <person name="Appels R."/>
            <person name="Bayer P.E."/>
            <person name="Keeble-Gagnere G."/>
            <person name="Wang J."/>
            <person name="Hirakawa H."/>
            <person name="Shirasawa K."/>
            <person name="Vercoe P."/>
            <person name="Stefanova K."/>
            <person name="Durmic Z."/>
            <person name="Nichols P."/>
            <person name="Revell C."/>
            <person name="Isobe S.N."/>
            <person name="Edwards D."/>
            <person name="Erskine W."/>
        </authorList>
    </citation>
    <scope>NUCLEOTIDE SEQUENCE [LARGE SCALE GENOMIC DNA]</scope>
    <source>
        <strain evidence="2">cv. Daliak</strain>
    </source>
</reference>
<gene>
    <name evidence="1" type="ORF">TSUD_360220</name>
</gene>
<organism evidence="1 2">
    <name type="scientific">Trifolium subterraneum</name>
    <name type="common">Subterranean clover</name>
    <dbReference type="NCBI Taxonomy" id="3900"/>
    <lineage>
        <taxon>Eukaryota</taxon>
        <taxon>Viridiplantae</taxon>
        <taxon>Streptophyta</taxon>
        <taxon>Embryophyta</taxon>
        <taxon>Tracheophyta</taxon>
        <taxon>Spermatophyta</taxon>
        <taxon>Magnoliopsida</taxon>
        <taxon>eudicotyledons</taxon>
        <taxon>Gunneridae</taxon>
        <taxon>Pentapetalae</taxon>
        <taxon>rosids</taxon>
        <taxon>fabids</taxon>
        <taxon>Fabales</taxon>
        <taxon>Fabaceae</taxon>
        <taxon>Papilionoideae</taxon>
        <taxon>50 kb inversion clade</taxon>
        <taxon>NPAAA clade</taxon>
        <taxon>Hologalegina</taxon>
        <taxon>IRL clade</taxon>
        <taxon>Trifolieae</taxon>
        <taxon>Trifolium</taxon>
    </lineage>
</organism>